<dbReference type="AlphaFoldDB" id="A0ABD0YVV9"/>
<name>A0ABD0YVV9_9HEMI</name>
<feature type="compositionally biased region" description="Basic and acidic residues" evidence="1">
    <location>
        <begin position="181"/>
        <end position="190"/>
    </location>
</feature>
<evidence type="ECO:0000256" key="1">
    <source>
        <dbReference type="SAM" id="MobiDB-lite"/>
    </source>
</evidence>
<dbReference type="PROSITE" id="PS00071">
    <property type="entry name" value="GAPDH"/>
    <property type="match status" value="1"/>
</dbReference>
<dbReference type="InterPro" id="IPR020830">
    <property type="entry name" value="GlycerAld_3-P_DH_AS"/>
</dbReference>
<feature type="region of interest" description="Disordered" evidence="1">
    <location>
        <begin position="107"/>
        <end position="128"/>
    </location>
</feature>
<evidence type="ECO:0000313" key="3">
    <source>
        <dbReference type="Proteomes" id="UP001558652"/>
    </source>
</evidence>
<proteinExistence type="predicted"/>
<gene>
    <name evidence="2" type="ORF">AAG570_000022</name>
</gene>
<sequence length="206" mass="22242">MVEVSKLSTNEVAVNDQPRTRAVSLVPPQAGRLYCECYYRVASCNTPVLFTLLEHINGSFGGIIGSAMLGKVCLGPVVRDLPGISCVNDSGTEGHFFIMLHAQSSEHGRTGRSPGLDGAEGNDGGPWDARVSMNVEWTELAEKLSVMGGGREALLSAEGCVPSINARQKVDSPAQSMEARSLGREEDETKSQYSIEIVKRIRREMT</sequence>
<comment type="caution">
    <text evidence="2">The sequence shown here is derived from an EMBL/GenBank/DDBJ whole genome shotgun (WGS) entry which is preliminary data.</text>
</comment>
<dbReference type="EMBL" id="JBFDAA010000001">
    <property type="protein sequence ID" value="KAL1140090.1"/>
    <property type="molecule type" value="Genomic_DNA"/>
</dbReference>
<feature type="region of interest" description="Disordered" evidence="1">
    <location>
        <begin position="168"/>
        <end position="190"/>
    </location>
</feature>
<accession>A0ABD0YVV9</accession>
<keyword evidence="3" id="KW-1185">Reference proteome</keyword>
<organism evidence="2 3">
    <name type="scientific">Ranatra chinensis</name>
    <dbReference type="NCBI Taxonomy" id="642074"/>
    <lineage>
        <taxon>Eukaryota</taxon>
        <taxon>Metazoa</taxon>
        <taxon>Ecdysozoa</taxon>
        <taxon>Arthropoda</taxon>
        <taxon>Hexapoda</taxon>
        <taxon>Insecta</taxon>
        <taxon>Pterygota</taxon>
        <taxon>Neoptera</taxon>
        <taxon>Paraneoptera</taxon>
        <taxon>Hemiptera</taxon>
        <taxon>Heteroptera</taxon>
        <taxon>Panheteroptera</taxon>
        <taxon>Nepomorpha</taxon>
        <taxon>Nepidae</taxon>
        <taxon>Ranatrinae</taxon>
        <taxon>Ranatra</taxon>
    </lineage>
</organism>
<dbReference type="Proteomes" id="UP001558652">
    <property type="component" value="Unassembled WGS sequence"/>
</dbReference>
<reference evidence="2 3" key="1">
    <citation type="submission" date="2024-07" db="EMBL/GenBank/DDBJ databases">
        <title>Chromosome-level genome assembly of the water stick insect Ranatra chinensis (Heteroptera: Nepidae).</title>
        <authorList>
            <person name="Liu X."/>
        </authorList>
    </citation>
    <scope>NUCLEOTIDE SEQUENCE [LARGE SCALE GENOMIC DNA]</scope>
    <source>
        <strain evidence="2">Cailab_2021Rc</strain>
        <tissue evidence="2">Muscle</tissue>
    </source>
</reference>
<protein>
    <submittedName>
        <fullName evidence="2">Uncharacterized protein</fullName>
    </submittedName>
</protein>
<evidence type="ECO:0000313" key="2">
    <source>
        <dbReference type="EMBL" id="KAL1140090.1"/>
    </source>
</evidence>